<gene>
    <name evidence="1" type="ORF">TNCV_4470491</name>
</gene>
<dbReference type="EMBL" id="BMAU01021304">
    <property type="protein sequence ID" value="GFY11063.1"/>
    <property type="molecule type" value="Genomic_DNA"/>
</dbReference>
<keyword evidence="2" id="KW-1185">Reference proteome</keyword>
<evidence type="ECO:0000313" key="2">
    <source>
        <dbReference type="Proteomes" id="UP000887159"/>
    </source>
</evidence>
<organism evidence="1 2">
    <name type="scientific">Trichonephila clavipes</name>
    <name type="common">Golden silk orbweaver</name>
    <name type="synonym">Nephila clavipes</name>
    <dbReference type="NCBI Taxonomy" id="2585209"/>
    <lineage>
        <taxon>Eukaryota</taxon>
        <taxon>Metazoa</taxon>
        <taxon>Ecdysozoa</taxon>
        <taxon>Arthropoda</taxon>
        <taxon>Chelicerata</taxon>
        <taxon>Arachnida</taxon>
        <taxon>Araneae</taxon>
        <taxon>Araneomorphae</taxon>
        <taxon>Entelegynae</taxon>
        <taxon>Araneoidea</taxon>
        <taxon>Nephilidae</taxon>
        <taxon>Trichonephila</taxon>
    </lineage>
</organism>
<dbReference type="Proteomes" id="UP000887159">
    <property type="component" value="Unassembled WGS sequence"/>
</dbReference>
<sequence length="86" mass="9380">MYSACAAGGTLNFINPQVFLCGWWQGKRGGVTSRNWDGTEPNLTVASMVLKVKDRCKIQAPCQSEFHWLESGTAKQVALATTDFPG</sequence>
<comment type="caution">
    <text evidence="1">The sequence shown here is derived from an EMBL/GenBank/DDBJ whole genome shotgun (WGS) entry which is preliminary data.</text>
</comment>
<name>A0A8X6VKI4_TRICX</name>
<reference evidence="1" key="1">
    <citation type="submission" date="2020-08" db="EMBL/GenBank/DDBJ databases">
        <title>Multicomponent nature underlies the extraordinary mechanical properties of spider dragline silk.</title>
        <authorList>
            <person name="Kono N."/>
            <person name="Nakamura H."/>
            <person name="Mori M."/>
            <person name="Yoshida Y."/>
            <person name="Ohtoshi R."/>
            <person name="Malay A.D."/>
            <person name="Moran D.A.P."/>
            <person name="Tomita M."/>
            <person name="Numata K."/>
            <person name="Arakawa K."/>
        </authorList>
    </citation>
    <scope>NUCLEOTIDE SEQUENCE</scope>
</reference>
<protein>
    <submittedName>
        <fullName evidence="1">Uncharacterized protein</fullName>
    </submittedName>
</protein>
<evidence type="ECO:0000313" key="1">
    <source>
        <dbReference type="EMBL" id="GFY11063.1"/>
    </source>
</evidence>
<proteinExistence type="predicted"/>
<dbReference type="AlphaFoldDB" id="A0A8X6VKI4"/>
<accession>A0A8X6VKI4</accession>